<evidence type="ECO:0000256" key="2">
    <source>
        <dbReference type="ARBA" id="ARBA00022737"/>
    </source>
</evidence>
<keyword evidence="2" id="KW-0677">Repeat</keyword>
<evidence type="ECO:0000256" key="6">
    <source>
        <dbReference type="ARBA" id="ARBA00023163"/>
    </source>
</evidence>
<keyword evidence="1" id="KW-0479">Metal-binding</keyword>
<evidence type="ECO:0000256" key="7">
    <source>
        <dbReference type="PROSITE-ProRule" id="PRU00042"/>
    </source>
</evidence>
<dbReference type="PROSITE" id="PS50157">
    <property type="entry name" value="ZINC_FINGER_C2H2_2"/>
    <property type="match status" value="2"/>
</dbReference>
<dbReference type="PANTHER" id="PTHR23235">
    <property type="entry name" value="KRUEPPEL-LIKE TRANSCRIPTION FACTOR"/>
    <property type="match status" value="1"/>
</dbReference>
<reference evidence="9 10" key="1">
    <citation type="submission" date="2019-10" db="EMBL/GenBank/DDBJ databases">
        <title>Assembly and Annotation for the nematode Trichostrongylus colubriformis.</title>
        <authorList>
            <person name="Martin J."/>
        </authorList>
    </citation>
    <scope>NUCLEOTIDE SEQUENCE [LARGE SCALE GENOMIC DNA]</scope>
    <source>
        <strain evidence="9">G859</strain>
        <tissue evidence="9">Whole worm</tissue>
    </source>
</reference>
<evidence type="ECO:0000256" key="4">
    <source>
        <dbReference type="ARBA" id="ARBA00022833"/>
    </source>
</evidence>
<evidence type="ECO:0000313" key="10">
    <source>
        <dbReference type="Proteomes" id="UP001331761"/>
    </source>
</evidence>
<dbReference type="Gene3D" id="3.30.160.60">
    <property type="entry name" value="Classic Zinc Finger"/>
    <property type="match status" value="2"/>
</dbReference>
<dbReference type="PANTHER" id="PTHR23235:SF177">
    <property type="entry name" value="C2H2-TYPE DOMAIN-CONTAINING PROTEIN"/>
    <property type="match status" value="1"/>
</dbReference>
<keyword evidence="6" id="KW-0804">Transcription</keyword>
<keyword evidence="3 7" id="KW-0863">Zinc-finger</keyword>
<comment type="caution">
    <text evidence="9">The sequence shown here is derived from an EMBL/GenBank/DDBJ whole genome shotgun (WGS) entry which is preliminary data.</text>
</comment>
<gene>
    <name evidence="9" type="ORF">GCK32_020516</name>
</gene>
<name>A0AAN8IDE3_TRICO</name>
<protein>
    <submittedName>
        <fullName evidence="9">SP (Specificity Protein) Transcription Factor</fullName>
    </submittedName>
</protein>
<evidence type="ECO:0000313" key="9">
    <source>
        <dbReference type="EMBL" id="KAK5969061.1"/>
    </source>
</evidence>
<dbReference type="Proteomes" id="UP001331761">
    <property type="component" value="Unassembled WGS sequence"/>
</dbReference>
<accession>A0AAN8IDE3</accession>
<evidence type="ECO:0000256" key="1">
    <source>
        <dbReference type="ARBA" id="ARBA00022723"/>
    </source>
</evidence>
<keyword evidence="5" id="KW-0805">Transcription regulation</keyword>
<evidence type="ECO:0000259" key="8">
    <source>
        <dbReference type="PROSITE" id="PS50157"/>
    </source>
</evidence>
<dbReference type="GO" id="GO:0000981">
    <property type="term" value="F:DNA-binding transcription factor activity, RNA polymerase II-specific"/>
    <property type="evidence" value="ECO:0007669"/>
    <property type="project" value="TreeGrafter"/>
</dbReference>
<evidence type="ECO:0000256" key="3">
    <source>
        <dbReference type="ARBA" id="ARBA00022771"/>
    </source>
</evidence>
<evidence type="ECO:0000256" key="5">
    <source>
        <dbReference type="ARBA" id="ARBA00023015"/>
    </source>
</evidence>
<keyword evidence="10" id="KW-1185">Reference proteome</keyword>
<dbReference type="AlphaFoldDB" id="A0AAN8IDE3"/>
<dbReference type="GO" id="GO:0000978">
    <property type="term" value="F:RNA polymerase II cis-regulatory region sequence-specific DNA binding"/>
    <property type="evidence" value="ECO:0007669"/>
    <property type="project" value="TreeGrafter"/>
</dbReference>
<dbReference type="PROSITE" id="PS00028">
    <property type="entry name" value="ZINC_FINGER_C2H2_1"/>
    <property type="match status" value="1"/>
</dbReference>
<sequence length="181" mass="20479">MKKAFKFFRPWEDITPPNPPVLPFVTWQITPSVSGFFSVSPSSSNSSGASTHSPPTTKRKCIRCTCPFCVLRRAGGMQCDNPVHVCNVPHCGKTYKKTSHLKAHMRSHVGSRPFQCHWFQCGKTFLRSDQLQVRYRFTKVEKIKGEWTRAGQSAKCPPPTGHRPLLALLKSTTHFQLQLHS</sequence>
<feature type="domain" description="C2H2-type" evidence="8">
    <location>
        <begin position="84"/>
        <end position="113"/>
    </location>
</feature>
<keyword evidence="4" id="KW-0862">Zinc</keyword>
<dbReference type="EMBL" id="WIXE01020643">
    <property type="protein sequence ID" value="KAK5969061.1"/>
    <property type="molecule type" value="Genomic_DNA"/>
</dbReference>
<dbReference type="GO" id="GO:0008270">
    <property type="term" value="F:zinc ion binding"/>
    <property type="evidence" value="ECO:0007669"/>
    <property type="project" value="UniProtKB-KW"/>
</dbReference>
<dbReference type="InterPro" id="IPR036236">
    <property type="entry name" value="Znf_C2H2_sf"/>
</dbReference>
<dbReference type="FunFam" id="3.30.160.60:FF:000032">
    <property type="entry name" value="Krueppel-like factor 4"/>
    <property type="match status" value="1"/>
</dbReference>
<dbReference type="SUPFAM" id="SSF57667">
    <property type="entry name" value="beta-beta-alpha zinc fingers"/>
    <property type="match status" value="1"/>
</dbReference>
<proteinExistence type="predicted"/>
<feature type="domain" description="C2H2-type" evidence="8">
    <location>
        <begin position="114"/>
        <end position="143"/>
    </location>
</feature>
<organism evidence="9 10">
    <name type="scientific">Trichostrongylus colubriformis</name>
    <name type="common">Black scour worm</name>
    <dbReference type="NCBI Taxonomy" id="6319"/>
    <lineage>
        <taxon>Eukaryota</taxon>
        <taxon>Metazoa</taxon>
        <taxon>Ecdysozoa</taxon>
        <taxon>Nematoda</taxon>
        <taxon>Chromadorea</taxon>
        <taxon>Rhabditida</taxon>
        <taxon>Rhabditina</taxon>
        <taxon>Rhabditomorpha</taxon>
        <taxon>Strongyloidea</taxon>
        <taxon>Trichostrongylidae</taxon>
        <taxon>Trichostrongylus</taxon>
    </lineage>
</organism>
<dbReference type="InterPro" id="IPR013087">
    <property type="entry name" value="Znf_C2H2_type"/>
</dbReference>